<reference evidence="5 6" key="1">
    <citation type="submission" date="2020-08" db="EMBL/GenBank/DDBJ databases">
        <title>Sequencing the genomes of 1000 actinobacteria strains.</title>
        <authorList>
            <person name="Klenk H.-P."/>
        </authorList>
    </citation>
    <scope>NUCLEOTIDE SEQUENCE [LARGE SCALE GENOMIC DNA]</scope>
    <source>
        <strain evidence="5 6">DSM 43851</strain>
    </source>
</reference>
<keyword evidence="1 2" id="KW-0456">Lyase</keyword>
<evidence type="ECO:0000256" key="2">
    <source>
        <dbReference type="PIRNR" id="PIRNR001365"/>
    </source>
</evidence>
<proteinExistence type="inferred from homology"/>
<dbReference type="Gene3D" id="3.20.20.70">
    <property type="entry name" value="Aldolase class I"/>
    <property type="match status" value="1"/>
</dbReference>
<comment type="caution">
    <text evidence="5">The sequence shown here is derived from an EMBL/GenBank/DDBJ whole genome shotgun (WGS) entry which is preliminary data.</text>
</comment>
<evidence type="ECO:0000256" key="4">
    <source>
        <dbReference type="PIRSR" id="PIRSR001365-2"/>
    </source>
</evidence>
<dbReference type="InterPro" id="IPR013785">
    <property type="entry name" value="Aldolase_TIM"/>
</dbReference>
<dbReference type="EC" id="4.3.3.7" evidence="5"/>
<evidence type="ECO:0000313" key="5">
    <source>
        <dbReference type="EMBL" id="MBB5889013.1"/>
    </source>
</evidence>
<dbReference type="CDD" id="cd00408">
    <property type="entry name" value="DHDPS-like"/>
    <property type="match status" value="1"/>
</dbReference>
<dbReference type="AlphaFoldDB" id="A0A7W9NEJ8"/>
<sequence length="302" mass="32050">MLEDVKRALRSVVMITVTPFDAAGEVNAPGYRSVLRRTLDAGIDVVTPNGNTSEFYSLTAAERDRALELTVEEAADRALVVAGVGYDVRTAAESARKARDAGAQAIMVHQPVHPYLSAAGWVDYHRAVADAVPELGVVCYLRSPHIPAGALAELARVAPNFVGVKYAVPDPVAFGQAVTVVDDAAGAGRLVWICGLAETWAPFFWPVGAEGFTSGLANVTPELSLRLLATLHTGDRDGAMALWRQLKPFEDLRAANGSADNVTVVKEALAQLGLCARTVRPPISELPTAGQAEVADWLKSVN</sequence>
<dbReference type="GO" id="GO:0008840">
    <property type="term" value="F:4-hydroxy-tetrahydrodipicolinate synthase activity"/>
    <property type="evidence" value="ECO:0007669"/>
    <property type="project" value="UniProtKB-EC"/>
</dbReference>
<organism evidence="5 6">
    <name type="scientific">Kutzneria kofuensis</name>
    <dbReference type="NCBI Taxonomy" id="103725"/>
    <lineage>
        <taxon>Bacteria</taxon>
        <taxon>Bacillati</taxon>
        <taxon>Actinomycetota</taxon>
        <taxon>Actinomycetes</taxon>
        <taxon>Pseudonocardiales</taxon>
        <taxon>Pseudonocardiaceae</taxon>
        <taxon>Kutzneria</taxon>
    </lineage>
</organism>
<dbReference type="PANTHER" id="PTHR12128:SF19">
    <property type="entry name" value="5-DEHYDRO-4-DEOXYGLUCARATE DEHYDRATASE 2-RELATED"/>
    <property type="match status" value="1"/>
</dbReference>
<dbReference type="EMBL" id="JACHIR010000001">
    <property type="protein sequence ID" value="MBB5889013.1"/>
    <property type="molecule type" value="Genomic_DNA"/>
</dbReference>
<protein>
    <submittedName>
        <fullName evidence="5">4-hydroxy-tetrahydrodipicolinate synthase</fullName>
        <ecNumber evidence="5">4.3.3.7</ecNumber>
    </submittedName>
</protein>
<name>A0A7W9NEJ8_9PSEU</name>
<gene>
    <name evidence="5" type="ORF">BJ998_000209</name>
</gene>
<dbReference type="PIRSF" id="PIRSF001365">
    <property type="entry name" value="DHDPS"/>
    <property type="match status" value="1"/>
</dbReference>
<evidence type="ECO:0000313" key="6">
    <source>
        <dbReference type="Proteomes" id="UP000585638"/>
    </source>
</evidence>
<evidence type="ECO:0000256" key="1">
    <source>
        <dbReference type="ARBA" id="ARBA00023239"/>
    </source>
</evidence>
<accession>A0A7W9NEJ8</accession>
<dbReference type="Pfam" id="PF00701">
    <property type="entry name" value="DHDPS"/>
    <property type="match status" value="1"/>
</dbReference>
<dbReference type="Proteomes" id="UP000585638">
    <property type="component" value="Unassembled WGS sequence"/>
</dbReference>
<comment type="similarity">
    <text evidence="2">Belongs to the DapA family.</text>
</comment>
<dbReference type="InterPro" id="IPR002220">
    <property type="entry name" value="DapA-like"/>
</dbReference>
<evidence type="ECO:0000256" key="3">
    <source>
        <dbReference type="PIRSR" id="PIRSR001365-1"/>
    </source>
</evidence>
<feature type="active site" description="Proton donor/acceptor" evidence="3">
    <location>
        <position position="140"/>
    </location>
</feature>
<feature type="active site" description="Schiff-base intermediate with substrate" evidence="3">
    <location>
        <position position="165"/>
    </location>
</feature>
<dbReference type="PANTHER" id="PTHR12128">
    <property type="entry name" value="DIHYDRODIPICOLINATE SYNTHASE"/>
    <property type="match status" value="1"/>
</dbReference>
<dbReference type="RefSeq" id="WP_184857619.1">
    <property type="nucleotide sequence ID" value="NZ_BAAAWY010000013.1"/>
</dbReference>
<dbReference type="SUPFAM" id="SSF51569">
    <property type="entry name" value="Aldolase"/>
    <property type="match status" value="1"/>
</dbReference>
<keyword evidence="6" id="KW-1185">Reference proteome</keyword>
<dbReference type="SMART" id="SM01130">
    <property type="entry name" value="DHDPS"/>
    <property type="match status" value="1"/>
</dbReference>
<feature type="binding site" evidence="4">
    <location>
        <position position="52"/>
    </location>
    <ligand>
        <name>pyruvate</name>
        <dbReference type="ChEBI" id="CHEBI:15361"/>
    </ligand>
</feature>